<dbReference type="AlphaFoldDB" id="A0AAI9ZZ89"/>
<evidence type="ECO:0000256" key="1">
    <source>
        <dbReference type="SAM" id="Phobius"/>
    </source>
</evidence>
<gene>
    <name evidence="2" type="ORF">BDP81DRAFT_125391</name>
</gene>
<dbReference type="GeneID" id="85466522"/>
<name>A0AAI9ZZ89_9PEZI</name>
<dbReference type="EMBL" id="JAHMHQ010000003">
    <property type="protein sequence ID" value="KAK1640970.1"/>
    <property type="molecule type" value="Genomic_DNA"/>
</dbReference>
<evidence type="ECO:0000313" key="2">
    <source>
        <dbReference type="EMBL" id="KAK1640970.1"/>
    </source>
</evidence>
<proteinExistence type="predicted"/>
<feature type="transmembrane region" description="Helical" evidence="1">
    <location>
        <begin position="80"/>
        <end position="105"/>
    </location>
</feature>
<evidence type="ECO:0000313" key="3">
    <source>
        <dbReference type="Proteomes" id="UP001243989"/>
    </source>
</evidence>
<keyword evidence="1" id="KW-0472">Membrane</keyword>
<organism evidence="2 3">
    <name type="scientific">Colletotrichum phormii</name>
    <dbReference type="NCBI Taxonomy" id="359342"/>
    <lineage>
        <taxon>Eukaryota</taxon>
        <taxon>Fungi</taxon>
        <taxon>Dikarya</taxon>
        <taxon>Ascomycota</taxon>
        <taxon>Pezizomycotina</taxon>
        <taxon>Sordariomycetes</taxon>
        <taxon>Hypocreomycetidae</taxon>
        <taxon>Glomerellales</taxon>
        <taxon>Glomerellaceae</taxon>
        <taxon>Colletotrichum</taxon>
        <taxon>Colletotrichum acutatum species complex</taxon>
    </lineage>
</organism>
<keyword evidence="1" id="KW-1133">Transmembrane helix</keyword>
<keyword evidence="3" id="KW-1185">Reference proteome</keyword>
<reference evidence="2" key="1">
    <citation type="submission" date="2021-06" db="EMBL/GenBank/DDBJ databases">
        <title>Comparative genomics, transcriptomics and evolutionary studies reveal genomic signatures of adaptation to plant cell wall in hemibiotrophic fungi.</title>
        <authorList>
            <consortium name="DOE Joint Genome Institute"/>
            <person name="Baroncelli R."/>
            <person name="Diaz J.F."/>
            <person name="Benocci T."/>
            <person name="Peng M."/>
            <person name="Battaglia E."/>
            <person name="Haridas S."/>
            <person name="Andreopoulos W."/>
            <person name="Labutti K."/>
            <person name="Pangilinan J."/>
            <person name="Floch G.L."/>
            <person name="Makela M.R."/>
            <person name="Henrissat B."/>
            <person name="Grigoriev I.V."/>
            <person name="Crouch J.A."/>
            <person name="De Vries R.P."/>
            <person name="Sukno S.A."/>
            <person name="Thon M.R."/>
        </authorList>
    </citation>
    <scope>NUCLEOTIDE SEQUENCE</scope>
    <source>
        <strain evidence="2">CBS 102054</strain>
    </source>
</reference>
<dbReference type="Proteomes" id="UP001243989">
    <property type="component" value="Unassembled WGS sequence"/>
</dbReference>
<comment type="caution">
    <text evidence="2">The sequence shown here is derived from an EMBL/GenBank/DDBJ whole genome shotgun (WGS) entry which is preliminary data.</text>
</comment>
<dbReference type="RefSeq" id="XP_060449577.1">
    <property type="nucleotide sequence ID" value="XM_060581660.1"/>
</dbReference>
<keyword evidence="1" id="KW-0812">Transmembrane</keyword>
<accession>A0AAI9ZZ89</accession>
<protein>
    <submittedName>
        <fullName evidence="2">Uncharacterized protein</fullName>
    </submittedName>
</protein>
<sequence>MFRACVRRRLVCMANAPRARRFCPLFSFSHSGKAQTARSRQRCWRPAGLWGNRETHPADVDDVPAGRILQRRSYTPSASASFLFGFGTWGLSLSLSLSLSLAGLFSSSTGSSCCSSISPFTRASSQSFIILRFILPLGSSQSRHVIVGTLQCFQNHGLLPYGMRINPPSSQGVFLSMVSPAAEPAIGNFGMDSAKIHGLGRPPLDSSWRLKSAQCSDVLRKGEAGTS</sequence>